<protein>
    <submittedName>
        <fullName evidence="1">Uncharacterized protein</fullName>
    </submittedName>
</protein>
<name>A0A1D1W6R2_RAMVA</name>
<gene>
    <name evidence="1" type="primary">RvY_18239-1</name>
    <name evidence="1" type="synonym">RvY_18239.1</name>
    <name evidence="1" type="ORF">RvY_18239</name>
</gene>
<reference evidence="1 2" key="1">
    <citation type="journal article" date="2016" name="Nat. Commun.">
        <title>Extremotolerant tardigrade genome and improved radiotolerance of human cultured cells by tardigrade-unique protein.</title>
        <authorList>
            <person name="Hashimoto T."/>
            <person name="Horikawa D.D."/>
            <person name="Saito Y."/>
            <person name="Kuwahara H."/>
            <person name="Kozuka-Hata H."/>
            <person name="Shin-I T."/>
            <person name="Minakuchi Y."/>
            <person name="Ohishi K."/>
            <person name="Motoyama A."/>
            <person name="Aizu T."/>
            <person name="Enomoto A."/>
            <person name="Kondo K."/>
            <person name="Tanaka S."/>
            <person name="Hara Y."/>
            <person name="Koshikawa S."/>
            <person name="Sagara H."/>
            <person name="Miura T."/>
            <person name="Yokobori S."/>
            <person name="Miyagawa K."/>
            <person name="Suzuki Y."/>
            <person name="Kubo T."/>
            <person name="Oyama M."/>
            <person name="Kohara Y."/>
            <person name="Fujiyama A."/>
            <person name="Arakawa K."/>
            <person name="Katayama T."/>
            <person name="Toyoda A."/>
            <person name="Kunieda T."/>
        </authorList>
    </citation>
    <scope>NUCLEOTIDE SEQUENCE [LARGE SCALE GENOMIC DNA]</scope>
    <source>
        <strain evidence="1 2">YOKOZUNA-1</strain>
    </source>
</reference>
<comment type="caution">
    <text evidence="1">The sequence shown here is derived from an EMBL/GenBank/DDBJ whole genome shotgun (WGS) entry which is preliminary data.</text>
</comment>
<dbReference type="EMBL" id="BDGG01000018">
    <property type="protein sequence ID" value="GAV08573.1"/>
    <property type="molecule type" value="Genomic_DNA"/>
</dbReference>
<organism evidence="1 2">
    <name type="scientific">Ramazzottius varieornatus</name>
    <name type="common">Water bear</name>
    <name type="synonym">Tardigrade</name>
    <dbReference type="NCBI Taxonomy" id="947166"/>
    <lineage>
        <taxon>Eukaryota</taxon>
        <taxon>Metazoa</taxon>
        <taxon>Ecdysozoa</taxon>
        <taxon>Tardigrada</taxon>
        <taxon>Eutardigrada</taxon>
        <taxon>Parachela</taxon>
        <taxon>Hypsibioidea</taxon>
        <taxon>Ramazzottiidae</taxon>
        <taxon>Ramazzottius</taxon>
    </lineage>
</organism>
<evidence type="ECO:0000313" key="1">
    <source>
        <dbReference type="EMBL" id="GAV08573.1"/>
    </source>
</evidence>
<keyword evidence="2" id="KW-1185">Reference proteome</keyword>
<accession>A0A1D1W6R2</accession>
<dbReference type="AlphaFoldDB" id="A0A1D1W6R2"/>
<proteinExistence type="predicted"/>
<sequence>MSALTLKNRALRPIAGHFSSLNRPGPIKNALNAGNKTLIHKVFEAFALWEASAAVAPN</sequence>
<evidence type="ECO:0000313" key="2">
    <source>
        <dbReference type="Proteomes" id="UP000186922"/>
    </source>
</evidence>
<dbReference type="Proteomes" id="UP000186922">
    <property type="component" value="Unassembled WGS sequence"/>
</dbReference>